<dbReference type="EMBL" id="LR130778">
    <property type="protein sequence ID" value="VDN46557.1"/>
    <property type="molecule type" value="Genomic_DNA"/>
</dbReference>
<evidence type="ECO:0000256" key="2">
    <source>
        <dbReference type="ARBA" id="ARBA00022741"/>
    </source>
</evidence>
<dbReference type="PROSITE" id="PS00211">
    <property type="entry name" value="ABC_TRANSPORTER_1"/>
    <property type="match status" value="1"/>
</dbReference>
<organism evidence="6 7">
    <name type="scientific">Petrocella atlantisensis</name>
    <dbReference type="NCBI Taxonomy" id="2173034"/>
    <lineage>
        <taxon>Bacteria</taxon>
        <taxon>Bacillati</taxon>
        <taxon>Bacillota</taxon>
        <taxon>Clostridia</taxon>
        <taxon>Lachnospirales</taxon>
        <taxon>Vallitaleaceae</taxon>
        <taxon>Petrocella</taxon>
    </lineage>
</organism>
<evidence type="ECO:0000256" key="4">
    <source>
        <dbReference type="ARBA" id="ARBA00022967"/>
    </source>
</evidence>
<evidence type="ECO:0000256" key="3">
    <source>
        <dbReference type="ARBA" id="ARBA00022840"/>
    </source>
</evidence>
<dbReference type="SUPFAM" id="SSF52540">
    <property type="entry name" value="P-loop containing nucleoside triphosphate hydrolases"/>
    <property type="match status" value="1"/>
</dbReference>
<dbReference type="PROSITE" id="PS50893">
    <property type="entry name" value="ABC_TRANSPORTER_2"/>
    <property type="match status" value="1"/>
</dbReference>
<dbReference type="InterPro" id="IPR003439">
    <property type="entry name" value="ABC_transporter-like_ATP-bd"/>
</dbReference>
<sequence length="257" mass="29942">MGYEVPLQVKNLSFAYDKQDVLHQVEGDFYQGTFYGIAGPNGSGKSTWLKLMAGLNNCPHNRIHIFGQDIHKMPRMTLAKKISFVPQMFNMKYAFTVEEVIMMGRYPYTNRMTNITQEDYDKVEKTLFETNLMSLRNRHVNELSGGELQRVVIARAIAQDTDIILLDEPISHLDVHYQFEIIALLKEICRNQNKIVISVLHDLNITMNHCDHIFLMKEGRIIKQGEPLKILTEENIDEVYNLKVNMLINHDKKWITW</sequence>
<dbReference type="Pfam" id="PF00005">
    <property type="entry name" value="ABC_tran"/>
    <property type="match status" value="1"/>
</dbReference>
<dbReference type="InterPro" id="IPR003593">
    <property type="entry name" value="AAA+_ATPase"/>
</dbReference>
<dbReference type="GO" id="GO:0016887">
    <property type="term" value="F:ATP hydrolysis activity"/>
    <property type="evidence" value="ECO:0007669"/>
    <property type="project" value="InterPro"/>
</dbReference>
<proteinExistence type="predicted"/>
<keyword evidence="4" id="KW-1278">Translocase</keyword>
<evidence type="ECO:0000259" key="5">
    <source>
        <dbReference type="PROSITE" id="PS50893"/>
    </source>
</evidence>
<dbReference type="InterPro" id="IPR017871">
    <property type="entry name" value="ABC_transporter-like_CS"/>
</dbReference>
<keyword evidence="3" id="KW-0067">ATP-binding</keyword>
<dbReference type="CDD" id="cd03214">
    <property type="entry name" value="ABC_Iron-Siderophores_B12_Hemin"/>
    <property type="match status" value="1"/>
</dbReference>
<keyword evidence="2" id="KW-0547">Nucleotide-binding</keyword>
<dbReference type="PANTHER" id="PTHR42794:SF1">
    <property type="entry name" value="HEMIN IMPORT ATP-BINDING PROTEIN HMUV"/>
    <property type="match status" value="1"/>
</dbReference>
<dbReference type="FunFam" id="3.40.50.300:FF:000134">
    <property type="entry name" value="Iron-enterobactin ABC transporter ATP-binding protein"/>
    <property type="match status" value="1"/>
</dbReference>
<dbReference type="Proteomes" id="UP000279029">
    <property type="component" value="Chromosome"/>
</dbReference>
<evidence type="ECO:0000313" key="7">
    <source>
        <dbReference type="Proteomes" id="UP000279029"/>
    </source>
</evidence>
<evidence type="ECO:0000256" key="1">
    <source>
        <dbReference type="ARBA" id="ARBA00022448"/>
    </source>
</evidence>
<gene>
    <name evidence="6" type="ORF">PATL70BA_0691</name>
</gene>
<feature type="domain" description="ABC transporter" evidence="5">
    <location>
        <begin position="7"/>
        <end position="243"/>
    </location>
</feature>
<dbReference type="InterPro" id="IPR027417">
    <property type="entry name" value="P-loop_NTPase"/>
</dbReference>
<protein>
    <recommendedName>
        <fullName evidence="5">ABC transporter domain-containing protein</fullName>
    </recommendedName>
</protein>
<name>A0A3P7PQ76_9FIRM</name>
<accession>A0A3P7PQ76</accession>
<dbReference type="GO" id="GO:0005524">
    <property type="term" value="F:ATP binding"/>
    <property type="evidence" value="ECO:0007669"/>
    <property type="project" value="UniProtKB-KW"/>
</dbReference>
<dbReference type="AlphaFoldDB" id="A0A3P7PQ76"/>
<keyword evidence="1" id="KW-0813">Transport</keyword>
<dbReference type="PANTHER" id="PTHR42794">
    <property type="entry name" value="HEMIN IMPORT ATP-BINDING PROTEIN HMUV"/>
    <property type="match status" value="1"/>
</dbReference>
<keyword evidence="7" id="KW-1185">Reference proteome</keyword>
<dbReference type="SMART" id="SM00382">
    <property type="entry name" value="AAA"/>
    <property type="match status" value="1"/>
</dbReference>
<dbReference type="Gene3D" id="3.40.50.300">
    <property type="entry name" value="P-loop containing nucleotide triphosphate hydrolases"/>
    <property type="match status" value="1"/>
</dbReference>
<reference evidence="6 7" key="1">
    <citation type="submission" date="2018-09" db="EMBL/GenBank/DDBJ databases">
        <authorList>
            <person name="Postec A."/>
        </authorList>
    </citation>
    <scope>NUCLEOTIDE SEQUENCE [LARGE SCALE GENOMIC DNA]</scope>
    <source>
        <strain evidence="6">70B-A</strain>
    </source>
</reference>
<evidence type="ECO:0000313" key="6">
    <source>
        <dbReference type="EMBL" id="VDN46557.1"/>
    </source>
</evidence>
<dbReference type="KEGG" id="cbar:PATL70BA_0691"/>